<comment type="caution">
    <text evidence="6">The sequence shown here is derived from an EMBL/GenBank/DDBJ whole genome shotgun (WGS) entry which is preliminary data.</text>
</comment>
<protein>
    <submittedName>
        <fullName evidence="6">Crp/Fnr family transcriptional regulator</fullName>
    </submittedName>
</protein>
<dbReference type="SMART" id="SM00419">
    <property type="entry name" value="HTH_CRP"/>
    <property type="match status" value="1"/>
</dbReference>
<dbReference type="InterPro" id="IPR050397">
    <property type="entry name" value="Env_Response_Regulators"/>
</dbReference>
<accession>A0A5B2VC84</accession>
<dbReference type="SMART" id="SM00100">
    <property type="entry name" value="cNMP"/>
    <property type="match status" value="1"/>
</dbReference>
<dbReference type="RefSeq" id="WP_149819608.1">
    <property type="nucleotide sequence ID" value="NZ_VUOA01000029.1"/>
</dbReference>
<reference evidence="6 7" key="1">
    <citation type="submission" date="2019-09" db="EMBL/GenBank/DDBJ databases">
        <title>Salinarimonas rosea gen. nov., sp. nov., a new member of the a-2 subgroup of the Proteobacteria.</title>
        <authorList>
            <person name="Liu J."/>
        </authorList>
    </citation>
    <scope>NUCLEOTIDE SEQUENCE [LARGE SCALE GENOMIC DNA]</scope>
    <source>
        <strain evidence="6 7">BN140002</strain>
    </source>
</reference>
<evidence type="ECO:0000259" key="5">
    <source>
        <dbReference type="PROSITE" id="PS51063"/>
    </source>
</evidence>
<dbReference type="InterPro" id="IPR018490">
    <property type="entry name" value="cNMP-bd_dom_sf"/>
</dbReference>
<feature type="domain" description="HTH crp-type" evidence="5">
    <location>
        <begin position="124"/>
        <end position="190"/>
    </location>
</feature>
<dbReference type="GO" id="GO:0003677">
    <property type="term" value="F:DNA binding"/>
    <property type="evidence" value="ECO:0007669"/>
    <property type="project" value="UniProtKB-KW"/>
</dbReference>
<evidence type="ECO:0000256" key="3">
    <source>
        <dbReference type="ARBA" id="ARBA00023163"/>
    </source>
</evidence>
<dbReference type="InterPro" id="IPR014710">
    <property type="entry name" value="RmlC-like_jellyroll"/>
</dbReference>
<feature type="domain" description="Cyclic nucleotide-binding" evidence="4">
    <location>
        <begin position="1"/>
        <end position="68"/>
    </location>
</feature>
<evidence type="ECO:0000313" key="6">
    <source>
        <dbReference type="EMBL" id="KAA2236022.1"/>
    </source>
</evidence>
<dbReference type="InterPro" id="IPR036390">
    <property type="entry name" value="WH_DNA-bd_sf"/>
</dbReference>
<dbReference type="EMBL" id="VUOA01000029">
    <property type="protein sequence ID" value="KAA2236022.1"/>
    <property type="molecule type" value="Genomic_DNA"/>
</dbReference>
<evidence type="ECO:0000256" key="2">
    <source>
        <dbReference type="ARBA" id="ARBA00023125"/>
    </source>
</evidence>
<dbReference type="SUPFAM" id="SSF51206">
    <property type="entry name" value="cAMP-binding domain-like"/>
    <property type="match status" value="1"/>
</dbReference>
<dbReference type="PANTHER" id="PTHR24567">
    <property type="entry name" value="CRP FAMILY TRANSCRIPTIONAL REGULATORY PROTEIN"/>
    <property type="match status" value="1"/>
</dbReference>
<evidence type="ECO:0000256" key="1">
    <source>
        <dbReference type="ARBA" id="ARBA00023015"/>
    </source>
</evidence>
<dbReference type="GO" id="GO:0005829">
    <property type="term" value="C:cytosol"/>
    <property type="evidence" value="ECO:0007669"/>
    <property type="project" value="TreeGrafter"/>
</dbReference>
<dbReference type="Gene3D" id="2.60.120.10">
    <property type="entry name" value="Jelly Rolls"/>
    <property type="match status" value="1"/>
</dbReference>
<dbReference type="InterPro" id="IPR012318">
    <property type="entry name" value="HTH_CRP"/>
</dbReference>
<dbReference type="OrthoDB" id="571714at2"/>
<organism evidence="6 7">
    <name type="scientific">Salinarimonas soli</name>
    <dbReference type="NCBI Taxonomy" id="1638099"/>
    <lineage>
        <taxon>Bacteria</taxon>
        <taxon>Pseudomonadati</taxon>
        <taxon>Pseudomonadota</taxon>
        <taxon>Alphaproteobacteria</taxon>
        <taxon>Hyphomicrobiales</taxon>
        <taxon>Salinarimonadaceae</taxon>
        <taxon>Salinarimonas</taxon>
    </lineage>
</organism>
<name>A0A5B2VC84_9HYPH</name>
<keyword evidence="2" id="KW-0238">DNA-binding</keyword>
<reference evidence="6 7" key="2">
    <citation type="submission" date="2019-09" db="EMBL/GenBank/DDBJ databases">
        <authorList>
            <person name="Jin C."/>
        </authorList>
    </citation>
    <scope>NUCLEOTIDE SEQUENCE [LARGE SCALE GENOMIC DNA]</scope>
    <source>
        <strain evidence="6 7">BN140002</strain>
    </source>
</reference>
<keyword evidence="7" id="KW-1185">Reference proteome</keyword>
<sequence length="192" mass="20601">MIGAVAPARVKTLARGDALFRQGDPATAIFRVVAGRLRLERRTSDGRPVVLHTARAGELFAEASLFADAYHCDAVAVTDAVVGLYDKAALLASLGAGAQAGGLIATMARQLQECRGRLELRNVRSARERVLLWLDLRGGPAGIVAVEGELQDIAAELGLTREAFYRTLAALERDGLISRDGTRITLRRRVSP</sequence>
<dbReference type="PROSITE" id="PS51063">
    <property type="entry name" value="HTH_CRP_2"/>
    <property type="match status" value="1"/>
</dbReference>
<dbReference type="InterPro" id="IPR000595">
    <property type="entry name" value="cNMP-bd_dom"/>
</dbReference>
<dbReference type="CDD" id="cd00038">
    <property type="entry name" value="CAP_ED"/>
    <property type="match status" value="1"/>
</dbReference>
<keyword evidence="3" id="KW-0804">Transcription</keyword>
<dbReference type="PANTHER" id="PTHR24567:SF74">
    <property type="entry name" value="HTH-TYPE TRANSCRIPTIONAL REGULATOR ARCR"/>
    <property type="match status" value="1"/>
</dbReference>
<gene>
    <name evidence="6" type="ORF">F0L46_16745</name>
</gene>
<evidence type="ECO:0000313" key="7">
    <source>
        <dbReference type="Proteomes" id="UP000323142"/>
    </source>
</evidence>
<dbReference type="SUPFAM" id="SSF46785">
    <property type="entry name" value="Winged helix' DNA-binding domain"/>
    <property type="match status" value="1"/>
</dbReference>
<dbReference type="Proteomes" id="UP000323142">
    <property type="component" value="Unassembled WGS sequence"/>
</dbReference>
<dbReference type="PROSITE" id="PS50042">
    <property type="entry name" value="CNMP_BINDING_3"/>
    <property type="match status" value="1"/>
</dbReference>
<proteinExistence type="predicted"/>
<dbReference type="GO" id="GO:0003700">
    <property type="term" value="F:DNA-binding transcription factor activity"/>
    <property type="evidence" value="ECO:0007669"/>
    <property type="project" value="TreeGrafter"/>
</dbReference>
<keyword evidence="1" id="KW-0805">Transcription regulation</keyword>
<dbReference type="Pfam" id="PF00027">
    <property type="entry name" value="cNMP_binding"/>
    <property type="match status" value="1"/>
</dbReference>
<dbReference type="AlphaFoldDB" id="A0A5B2VC84"/>
<evidence type="ECO:0000259" key="4">
    <source>
        <dbReference type="PROSITE" id="PS50042"/>
    </source>
</evidence>
<dbReference type="Pfam" id="PF13545">
    <property type="entry name" value="HTH_Crp_2"/>
    <property type="match status" value="1"/>
</dbReference>